<evidence type="ECO:0000256" key="4">
    <source>
        <dbReference type="ARBA" id="ARBA00022496"/>
    </source>
</evidence>
<comment type="caution">
    <text evidence="11">The sequence shown here is derived from an EMBL/GenBank/DDBJ whole genome shotgun (WGS) entry which is preliminary data.</text>
</comment>
<dbReference type="Gene3D" id="3.40.50.300">
    <property type="entry name" value="P-loop containing nucleotide triphosphate hydrolases"/>
    <property type="match status" value="2"/>
</dbReference>
<keyword evidence="12" id="KW-1185">Reference proteome</keyword>
<evidence type="ECO:0000256" key="7">
    <source>
        <dbReference type="ARBA" id="ARBA00023004"/>
    </source>
</evidence>
<dbReference type="GO" id="GO:0005524">
    <property type="term" value="F:ATP binding"/>
    <property type="evidence" value="ECO:0007669"/>
    <property type="project" value="UniProtKB-KW"/>
</dbReference>
<feature type="domain" description="ABC transporter" evidence="10">
    <location>
        <begin position="8"/>
        <end position="231"/>
    </location>
</feature>
<dbReference type="Pfam" id="PF13304">
    <property type="entry name" value="AAA_21"/>
    <property type="match status" value="1"/>
</dbReference>
<keyword evidence="6" id="KW-0067">ATP-binding</keyword>
<evidence type="ECO:0000256" key="1">
    <source>
        <dbReference type="ARBA" id="ARBA00004202"/>
    </source>
</evidence>
<evidence type="ECO:0000259" key="10">
    <source>
        <dbReference type="PROSITE" id="PS50893"/>
    </source>
</evidence>
<dbReference type="GO" id="GO:0016887">
    <property type="term" value="F:ATP hydrolysis activity"/>
    <property type="evidence" value="ECO:0007669"/>
    <property type="project" value="InterPro"/>
</dbReference>
<evidence type="ECO:0000256" key="2">
    <source>
        <dbReference type="ARBA" id="ARBA00022448"/>
    </source>
</evidence>
<dbReference type="SMART" id="SM00382">
    <property type="entry name" value="AAA"/>
    <property type="match status" value="1"/>
</dbReference>
<keyword evidence="8" id="KW-0406">Ion transport</keyword>
<evidence type="ECO:0000313" key="11">
    <source>
        <dbReference type="EMBL" id="MBB6735190.1"/>
    </source>
</evidence>
<dbReference type="InterPro" id="IPR003593">
    <property type="entry name" value="AAA+_ATPase"/>
</dbReference>
<evidence type="ECO:0000256" key="9">
    <source>
        <dbReference type="ARBA" id="ARBA00023136"/>
    </source>
</evidence>
<gene>
    <name evidence="11" type="ORF">H7C18_30190</name>
</gene>
<evidence type="ECO:0000256" key="6">
    <source>
        <dbReference type="ARBA" id="ARBA00022840"/>
    </source>
</evidence>
<dbReference type="GO" id="GO:0006826">
    <property type="term" value="P:iron ion transport"/>
    <property type="evidence" value="ECO:0007669"/>
    <property type="project" value="UniProtKB-KW"/>
</dbReference>
<proteinExistence type="predicted"/>
<dbReference type="PANTHER" id="PTHR42771">
    <property type="entry name" value="IRON(3+)-HYDROXAMATE IMPORT ATP-BINDING PROTEIN FHUC"/>
    <property type="match status" value="1"/>
</dbReference>
<sequence length="244" mass="28027">MYLRELHLLSERVGRPSAYPFNIPAIRGLDKLSFRSNVTFFTGENGSGKSTLLEAIAYQSGFHTGGGGRNNAYELASSESHLGEAIRLSWLPKTSQGFFLRAESFYSFASHVDEIAREDPDVYRAYGGRSLHERSHGESFLALFENRFNRPGLYLLDEPEAALSPARQLIFLRHIHELQRKSQLIVATHSPILLGYPHAEIYHFHESGIKPIRYEDTETYQITRRFLENRAFYLNELLEEEPEF</sequence>
<dbReference type="SUPFAM" id="SSF52540">
    <property type="entry name" value="P-loop containing nucleoside triphosphate hydrolases"/>
    <property type="match status" value="1"/>
</dbReference>
<accession>A0A7X0VYY7</accession>
<keyword evidence="3" id="KW-1003">Cell membrane</keyword>
<dbReference type="InterPro" id="IPR003959">
    <property type="entry name" value="ATPase_AAA_core"/>
</dbReference>
<name>A0A7X0VYY7_9BACL</name>
<dbReference type="GO" id="GO:0005886">
    <property type="term" value="C:plasma membrane"/>
    <property type="evidence" value="ECO:0007669"/>
    <property type="project" value="UniProtKB-SubCell"/>
</dbReference>
<dbReference type="InterPro" id="IPR051535">
    <property type="entry name" value="Siderophore_ABC-ATPase"/>
</dbReference>
<keyword evidence="4" id="KW-0410">Iron transport</keyword>
<dbReference type="EMBL" id="JACJVO010000045">
    <property type="protein sequence ID" value="MBB6735190.1"/>
    <property type="molecule type" value="Genomic_DNA"/>
</dbReference>
<dbReference type="PANTHER" id="PTHR42771:SF2">
    <property type="entry name" value="IRON(3+)-HYDROXAMATE IMPORT ATP-BINDING PROTEIN FHUC"/>
    <property type="match status" value="1"/>
</dbReference>
<dbReference type="AlphaFoldDB" id="A0A7X0VYY7"/>
<comment type="subcellular location">
    <subcellularLocation>
        <location evidence="1">Cell membrane</location>
        <topology evidence="1">Peripheral membrane protein</topology>
    </subcellularLocation>
</comment>
<dbReference type="Pfam" id="PF13476">
    <property type="entry name" value="AAA_23"/>
    <property type="match status" value="1"/>
</dbReference>
<keyword evidence="2" id="KW-0813">Transport</keyword>
<dbReference type="RefSeq" id="WP_185132897.1">
    <property type="nucleotide sequence ID" value="NZ_JACJVO010000045.1"/>
</dbReference>
<keyword evidence="7" id="KW-0408">Iron</keyword>
<dbReference type="PROSITE" id="PS50893">
    <property type="entry name" value="ABC_TRANSPORTER_2"/>
    <property type="match status" value="1"/>
</dbReference>
<evidence type="ECO:0000256" key="8">
    <source>
        <dbReference type="ARBA" id="ARBA00023065"/>
    </source>
</evidence>
<evidence type="ECO:0000313" key="12">
    <source>
        <dbReference type="Proteomes" id="UP000564644"/>
    </source>
</evidence>
<dbReference type="InterPro" id="IPR027417">
    <property type="entry name" value="P-loop_NTPase"/>
</dbReference>
<protein>
    <submittedName>
        <fullName evidence="11">AAA family ATPase</fullName>
    </submittedName>
</protein>
<evidence type="ECO:0000256" key="3">
    <source>
        <dbReference type="ARBA" id="ARBA00022475"/>
    </source>
</evidence>
<reference evidence="11 12" key="1">
    <citation type="submission" date="2020-08" db="EMBL/GenBank/DDBJ databases">
        <title>Cohnella phylogeny.</title>
        <authorList>
            <person name="Dunlap C."/>
        </authorList>
    </citation>
    <scope>NUCLEOTIDE SEQUENCE [LARGE SCALE GENOMIC DNA]</scope>
    <source>
        <strain evidence="11 12">CBP 2801</strain>
    </source>
</reference>
<dbReference type="Proteomes" id="UP000564644">
    <property type="component" value="Unassembled WGS sequence"/>
</dbReference>
<evidence type="ECO:0000256" key="5">
    <source>
        <dbReference type="ARBA" id="ARBA00022741"/>
    </source>
</evidence>
<keyword evidence="5" id="KW-0547">Nucleotide-binding</keyword>
<dbReference type="GO" id="GO:0006302">
    <property type="term" value="P:double-strand break repair"/>
    <property type="evidence" value="ECO:0007669"/>
    <property type="project" value="InterPro"/>
</dbReference>
<keyword evidence="9" id="KW-0472">Membrane</keyword>
<organism evidence="11 12">
    <name type="scientific">Cohnella zeiphila</name>
    <dbReference type="NCBI Taxonomy" id="2761120"/>
    <lineage>
        <taxon>Bacteria</taxon>
        <taxon>Bacillati</taxon>
        <taxon>Bacillota</taxon>
        <taxon>Bacilli</taxon>
        <taxon>Bacillales</taxon>
        <taxon>Paenibacillaceae</taxon>
        <taxon>Cohnella</taxon>
    </lineage>
</organism>
<dbReference type="InterPro" id="IPR038729">
    <property type="entry name" value="Rad50/SbcC_AAA"/>
</dbReference>
<dbReference type="InterPro" id="IPR003439">
    <property type="entry name" value="ABC_transporter-like_ATP-bd"/>
</dbReference>